<dbReference type="RefSeq" id="WP_114366141.1">
    <property type="nucleotide sequence ID" value="NZ_BHZF01000002.1"/>
</dbReference>
<feature type="transmembrane region" description="Helical" evidence="6">
    <location>
        <begin position="341"/>
        <end position="358"/>
    </location>
</feature>
<proteinExistence type="predicted"/>
<sequence length="360" mass="41539">MRPGIIDRYILRYFLGTYFLVLILILLIAIVFDISEKIEDFITRGATPREIIFDYYLNFIVYYGNMFTSMIVFISTIFFTSMLTNRTEIVAILTGGMSFRRLMVPYFIGTATIALLSMALAHYIIPISNVRRLHFENLYINQNTGERYSDIHRQIKPGHLIYLENYNPDRKSGYRFTYEVFDGQKLLSKLSSDFIRYDTLTGTWRLDNYTIRVIGTDGDKLVIGRQKDTLLEFKPDELSPSLYSVTMMNTPRLLEFIRAERIRGSEKVNMYLIELHQRTAWPFATVILVLIAVSISSQKRRGGMGFNIALGLALCVTYIFFQRVSVVFSTNGNLSPLAALWLPNLLFAIIGAFLYRIAPK</sequence>
<name>A0A369A8Q5_9FLAO</name>
<dbReference type="GO" id="GO:0015920">
    <property type="term" value="P:lipopolysaccharide transport"/>
    <property type="evidence" value="ECO:0007669"/>
    <property type="project" value="TreeGrafter"/>
</dbReference>
<comment type="subcellular location">
    <subcellularLocation>
        <location evidence="1">Cell membrane</location>
        <topology evidence="1">Multi-pass membrane protein</topology>
    </subcellularLocation>
</comment>
<evidence type="ECO:0000313" key="7">
    <source>
        <dbReference type="EMBL" id="RCX03804.1"/>
    </source>
</evidence>
<feature type="transmembrane region" description="Helical" evidence="6">
    <location>
        <begin position="60"/>
        <end position="83"/>
    </location>
</feature>
<gene>
    <name evidence="7" type="ORF">DES35_102260</name>
</gene>
<evidence type="ECO:0000256" key="6">
    <source>
        <dbReference type="SAM" id="Phobius"/>
    </source>
</evidence>
<evidence type="ECO:0000256" key="4">
    <source>
        <dbReference type="ARBA" id="ARBA00022989"/>
    </source>
</evidence>
<dbReference type="AlphaFoldDB" id="A0A369A8Q5"/>
<feature type="transmembrane region" description="Helical" evidence="6">
    <location>
        <begin position="104"/>
        <end position="125"/>
    </location>
</feature>
<keyword evidence="8" id="KW-1185">Reference proteome</keyword>
<evidence type="ECO:0000256" key="2">
    <source>
        <dbReference type="ARBA" id="ARBA00022475"/>
    </source>
</evidence>
<evidence type="ECO:0000256" key="3">
    <source>
        <dbReference type="ARBA" id="ARBA00022692"/>
    </source>
</evidence>
<reference evidence="7 8" key="1">
    <citation type="submission" date="2018-07" db="EMBL/GenBank/DDBJ databases">
        <title>Genomic Encyclopedia of Type Strains, Phase IV (KMG-IV): sequencing the most valuable type-strain genomes for metagenomic binning, comparative biology and taxonomic classification.</title>
        <authorList>
            <person name="Goeker M."/>
        </authorList>
    </citation>
    <scope>NUCLEOTIDE SEQUENCE [LARGE SCALE GENOMIC DNA]</scope>
    <source>
        <strain evidence="7 8">DSM 21410</strain>
    </source>
</reference>
<organism evidence="7 8">
    <name type="scientific">Schleiferia thermophila</name>
    <dbReference type="NCBI Taxonomy" id="884107"/>
    <lineage>
        <taxon>Bacteria</taxon>
        <taxon>Pseudomonadati</taxon>
        <taxon>Bacteroidota</taxon>
        <taxon>Flavobacteriia</taxon>
        <taxon>Flavobacteriales</taxon>
        <taxon>Schleiferiaceae</taxon>
        <taxon>Schleiferia</taxon>
    </lineage>
</organism>
<evidence type="ECO:0000256" key="5">
    <source>
        <dbReference type="ARBA" id="ARBA00023136"/>
    </source>
</evidence>
<keyword evidence="3 6" id="KW-0812">Transmembrane</keyword>
<dbReference type="EMBL" id="QPJS01000002">
    <property type="protein sequence ID" value="RCX03804.1"/>
    <property type="molecule type" value="Genomic_DNA"/>
</dbReference>
<comment type="caution">
    <text evidence="7">The sequence shown here is derived from an EMBL/GenBank/DDBJ whole genome shotgun (WGS) entry which is preliminary data.</text>
</comment>
<evidence type="ECO:0000313" key="8">
    <source>
        <dbReference type="Proteomes" id="UP000253517"/>
    </source>
</evidence>
<keyword evidence="4 6" id="KW-1133">Transmembrane helix</keyword>
<feature type="transmembrane region" description="Helical" evidence="6">
    <location>
        <begin position="279"/>
        <end position="297"/>
    </location>
</feature>
<keyword evidence="5 6" id="KW-0472">Membrane</keyword>
<dbReference type="GO" id="GO:0043190">
    <property type="term" value="C:ATP-binding cassette (ABC) transporter complex"/>
    <property type="evidence" value="ECO:0007669"/>
    <property type="project" value="TreeGrafter"/>
</dbReference>
<feature type="transmembrane region" description="Helical" evidence="6">
    <location>
        <begin position="12"/>
        <end position="32"/>
    </location>
</feature>
<keyword evidence="2" id="KW-1003">Cell membrane</keyword>
<dbReference type="Proteomes" id="UP000253517">
    <property type="component" value="Unassembled WGS sequence"/>
</dbReference>
<dbReference type="Pfam" id="PF03739">
    <property type="entry name" value="LptF_LptG"/>
    <property type="match status" value="1"/>
</dbReference>
<accession>A0A369A8Q5</accession>
<dbReference type="InterPro" id="IPR005495">
    <property type="entry name" value="LptG/LptF_permease"/>
</dbReference>
<evidence type="ECO:0000256" key="1">
    <source>
        <dbReference type="ARBA" id="ARBA00004651"/>
    </source>
</evidence>
<dbReference type="PANTHER" id="PTHR33529:SF8">
    <property type="entry name" value="PERMEASE, YJGP_YJGQ FAMILY"/>
    <property type="match status" value="1"/>
</dbReference>
<protein>
    <submittedName>
        <fullName evidence="7">Lipopolysaccharide export system permease protein</fullName>
    </submittedName>
</protein>
<dbReference type="PANTHER" id="PTHR33529">
    <property type="entry name" value="SLR0882 PROTEIN-RELATED"/>
    <property type="match status" value="1"/>
</dbReference>
<feature type="transmembrane region" description="Helical" evidence="6">
    <location>
        <begin position="304"/>
        <end position="321"/>
    </location>
</feature>